<gene>
    <name evidence="13" type="primary">LOC110986815</name>
</gene>
<dbReference type="GO" id="GO:0005886">
    <property type="term" value="C:plasma membrane"/>
    <property type="evidence" value="ECO:0007669"/>
    <property type="project" value="UniProtKB-SubCell"/>
</dbReference>
<dbReference type="PANTHER" id="PTHR24228">
    <property type="entry name" value="B2 BRADYKININ RECEPTOR/ANGIOTENSIN II RECEPTOR"/>
    <property type="match status" value="1"/>
</dbReference>
<dbReference type="PROSITE" id="PS50262">
    <property type="entry name" value="G_PROTEIN_RECEP_F1_2"/>
    <property type="match status" value="1"/>
</dbReference>
<dbReference type="Pfam" id="PF00001">
    <property type="entry name" value="7tm_1"/>
    <property type="match status" value="1"/>
</dbReference>
<evidence type="ECO:0000256" key="6">
    <source>
        <dbReference type="ARBA" id="ARBA00023136"/>
    </source>
</evidence>
<dbReference type="Gene3D" id="1.20.1070.10">
    <property type="entry name" value="Rhodopsin 7-helix transmembrane proteins"/>
    <property type="match status" value="1"/>
</dbReference>
<keyword evidence="3 9" id="KW-0812">Transmembrane</keyword>
<accession>A0A8B7ZGJ3</accession>
<keyword evidence="2" id="KW-1003">Cell membrane</keyword>
<comment type="similarity">
    <text evidence="9">Belongs to the G-protein coupled receptor 1 family.</text>
</comment>
<dbReference type="Proteomes" id="UP000694845">
    <property type="component" value="Unplaced"/>
</dbReference>
<dbReference type="RefSeq" id="XP_022104724.1">
    <property type="nucleotide sequence ID" value="XM_022249032.1"/>
</dbReference>
<evidence type="ECO:0000256" key="3">
    <source>
        <dbReference type="ARBA" id="ARBA00022692"/>
    </source>
</evidence>
<sequence>MTESITNASTNCSSADLLSTDGAFTKYDFHLEDPVQRIIIGCVYTLVAVVGFGGNLLVILAVIMCRKLQTRTNAFVVNLAVADFLTCNTAPFTALALFSLNGWPEDVPLTVCAVMGSLFFVGLGGSVMNLAAIAINRYVLITKTKATYCSIYTPKKMAAMLAFTWLYPAVLVSLPYFGFGKWGYSEKYKTCINQEDSLKTQDLYSLVASLAGYPIPLIILLVCYIKIYLHIRGHLKNMKAKGMSIEMIYLSSSKTTIRPQPPKNPQSTRFSKLQVEITKNLFYVICAFVACLAPYAISSMISSSDPAIPWTGMMVIFNSSVNPIIYGAKHPHFKGVLRQMLRCRYHQIPEPSSCLRKIISR</sequence>
<evidence type="ECO:0000256" key="7">
    <source>
        <dbReference type="ARBA" id="ARBA00023170"/>
    </source>
</evidence>
<evidence type="ECO:0000259" key="11">
    <source>
        <dbReference type="PROSITE" id="PS50262"/>
    </source>
</evidence>
<dbReference type="KEGG" id="aplc:110986815"/>
<dbReference type="InterPro" id="IPR017452">
    <property type="entry name" value="GPCR_Rhodpsn_7TM"/>
</dbReference>
<evidence type="ECO:0000256" key="1">
    <source>
        <dbReference type="ARBA" id="ARBA00004651"/>
    </source>
</evidence>
<dbReference type="OMA" id="NILWSAN"/>
<dbReference type="SMART" id="SM01381">
    <property type="entry name" value="7TM_GPCR_Srsx"/>
    <property type="match status" value="1"/>
</dbReference>
<keyword evidence="6 10" id="KW-0472">Membrane</keyword>
<keyword evidence="8 9" id="KW-0807">Transducer</keyword>
<name>A0A8B7ZGJ3_ACAPL</name>
<dbReference type="PROSITE" id="PS00237">
    <property type="entry name" value="G_PROTEIN_RECEP_F1_1"/>
    <property type="match status" value="1"/>
</dbReference>
<keyword evidence="12" id="KW-1185">Reference proteome</keyword>
<evidence type="ECO:0000256" key="4">
    <source>
        <dbReference type="ARBA" id="ARBA00022989"/>
    </source>
</evidence>
<proteinExistence type="inferred from homology"/>
<evidence type="ECO:0000313" key="13">
    <source>
        <dbReference type="RefSeq" id="XP_022104724.1"/>
    </source>
</evidence>
<evidence type="ECO:0000256" key="9">
    <source>
        <dbReference type="RuleBase" id="RU000688"/>
    </source>
</evidence>
<dbReference type="InterPro" id="IPR000276">
    <property type="entry name" value="GPCR_Rhodpsn"/>
</dbReference>
<feature type="transmembrane region" description="Helical" evidence="10">
    <location>
        <begin position="160"/>
        <end position="179"/>
    </location>
</feature>
<feature type="transmembrane region" description="Helical" evidence="10">
    <location>
        <begin position="203"/>
        <end position="229"/>
    </location>
</feature>
<dbReference type="PRINTS" id="PR00237">
    <property type="entry name" value="GPCRRHODOPSN"/>
</dbReference>
<feature type="transmembrane region" description="Helical" evidence="10">
    <location>
        <begin position="118"/>
        <end position="139"/>
    </location>
</feature>
<evidence type="ECO:0000256" key="2">
    <source>
        <dbReference type="ARBA" id="ARBA00022475"/>
    </source>
</evidence>
<evidence type="ECO:0000256" key="8">
    <source>
        <dbReference type="ARBA" id="ARBA00023224"/>
    </source>
</evidence>
<feature type="domain" description="G-protein coupled receptors family 1 profile" evidence="11">
    <location>
        <begin position="54"/>
        <end position="326"/>
    </location>
</feature>
<feature type="transmembrane region" description="Helical" evidence="10">
    <location>
        <begin position="75"/>
        <end position="98"/>
    </location>
</feature>
<reference evidence="13" key="1">
    <citation type="submission" date="2025-08" db="UniProtKB">
        <authorList>
            <consortium name="RefSeq"/>
        </authorList>
    </citation>
    <scope>IDENTIFICATION</scope>
</reference>
<evidence type="ECO:0000313" key="12">
    <source>
        <dbReference type="Proteomes" id="UP000694845"/>
    </source>
</evidence>
<dbReference type="PANTHER" id="PTHR24228:SF72">
    <property type="entry name" value="G-PROTEIN COUPLED RECEPTORS FAMILY 1 PROFILE DOMAIN-CONTAINING PROTEIN"/>
    <property type="match status" value="1"/>
</dbReference>
<dbReference type="CDD" id="cd00637">
    <property type="entry name" value="7tm_classA_rhodopsin-like"/>
    <property type="match status" value="1"/>
</dbReference>
<dbReference type="SUPFAM" id="SSF81321">
    <property type="entry name" value="Family A G protein-coupled receptor-like"/>
    <property type="match status" value="1"/>
</dbReference>
<evidence type="ECO:0000256" key="5">
    <source>
        <dbReference type="ARBA" id="ARBA00023040"/>
    </source>
</evidence>
<dbReference type="GeneID" id="110986815"/>
<keyword evidence="7 9" id="KW-0675">Receptor</keyword>
<dbReference type="GO" id="GO:0004930">
    <property type="term" value="F:G protein-coupled receptor activity"/>
    <property type="evidence" value="ECO:0007669"/>
    <property type="project" value="UniProtKB-KW"/>
</dbReference>
<feature type="transmembrane region" description="Helical" evidence="10">
    <location>
        <begin position="38"/>
        <end position="63"/>
    </location>
</feature>
<evidence type="ECO:0000256" key="10">
    <source>
        <dbReference type="SAM" id="Phobius"/>
    </source>
</evidence>
<comment type="subcellular location">
    <subcellularLocation>
        <location evidence="1">Cell membrane</location>
        <topology evidence="1">Multi-pass membrane protein</topology>
    </subcellularLocation>
</comment>
<keyword evidence="5 9" id="KW-0297">G-protein coupled receptor</keyword>
<feature type="transmembrane region" description="Helical" evidence="10">
    <location>
        <begin position="281"/>
        <end position="301"/>
    </location>
</feature>
<keyword evidence="4 10" id="KW-1133">Transmembrane helix</keyword>
<protein>
    <submittedName>
        <fullName evidence="13">Melatonin receptor type 1A-like</fullName>
    </submittedName>
</protein>
<dbReference type="OrthoDB" id="10044919at2759"/>
<organism evidence="12 13">
    <name type="scientific">Acanthaster planci</name>
    <name type="common">Crown-of-thorns starfish</name>
    <dbReference type="NCBI Taxonomy" id="133434"/>
    <lineage>
        <taxon>Eukaryota</taxon>
        <taxon>Metazoa</taxon>
        <taxon>Echinodermata</taxon>
        <taxon>Eleutherozoa</taxon>
        <taxon>Asterozoa</taxon>
        <taxon>Asteroidea</taxon>
        <taxon>Valvatacea</taxon>
        <taxon>Valvatida</taxon>
        <taxon>Acanthasteridae</taxon>
        <taxon>Acanthaster</taxon>
    </lineage>
</organism>
<feature type="transmembrane region" description="Helical" evidence="10">
    <location>
        <begin position="307"/>
        <end position="328"/>
    </location>
</feature>
<dbReference type="AlphaFoldDB" id="A0A8B7ZGJ3"/>